<dbReference type="RefSeq" id="WP_107826820.1">
    <property type="nucleotide sequence ID" value="NZ_CP160205.1"/>
</dbReference>
<dbReference type="SUPFAM" id="SSF82153">
    <property type="entry name" value="FAS1 domain"/>
    <property type="match status" value="2"/>
</dbReference>
<dbReference type="GO" id="GO:0005615">
    <property type="term" value="C:extracellular space"/>
    <property type="evidence" value="ECO:0007669"/>
    <property type="project" value="TreeGrafter"/>
</dbReference>
<dbReference type="SMART" id="SM00554">
    <property type="entry name" value="FAS1"/>
    <property type="match status" value="1"/>
</dbReference>
<dbReference type="PROSITE" id="PS50213">
    <property type="entry name" value="FAS1"/>
    <property type="match status" value="2"/>
</dbReference>
<evidence type="ECO:0000313" key="2">
    <source>
        <dbReference type="EMBL" id="PTR01433.1"/>
    </source>
</evidence>
<dbReference type="PANTHER" id="PTHR10900:SF77">
    <property type="entry name" value="FI19380P1"/>
    <property type="match status" value="1"/>
</dbReference>
<dbReference type="OrthoDB" id="1144324at2"/>
<dbReference type="Gene3D" id="2.30.180.10">
    <property type="entry name" value="FAS1 domain"/>
    <property type="match status" value="2"/>
</dbReference>
<feature type="domain" description="FAS1" evidence="1">
    <location>
        <begin position="38"/>
        <end position="176"/>
    </location>
</feature>
<dbReference type="AlphaFoldDB" id="A0A2T5JG78"/>
<organism evidence="2 3">
    <name type="scientific">Mucilaginibacter yixingensis</name>
    <dbReference type="NCBI Taxonomy" id="1295612"/>
    <lineage>
        <taxon>Bacteria</taxon>
        <taxon>Pseudomonadati</taxon>
        <taxon>Bacteroidota</taxon>
        <taxon>Sphingobacteriia</taxon>
        <taxon>Sphingobacteriales</taxon>
        <taxon>Sphingobacteriaceae</taxon>
        <taxon>Mucilaginibacter</taxon>
    </lineage>
</organism>
<sequence length="572" mass="63535">MEKISNIRIRWIAIILVCMAALTACRKTTLVESTTDAVNMTNYFKTRPETFSELSKVLKLSETASFLNAYGSYTFFAPTNDAIKEYLQEKGKTKVEDVPAADWKDFIRFHLLEDSIPTSRFTDGKLPNLTMYGQYLVTSAVNTNGVTVLRVNRQADIIQANISVGNGIIHVINHPLKPATQTLAQLVESNPDYSIFTQALKATGLYDALNYLPANNPDTTKRWLTFIAETNASLKTAGFADFAALKAKYSNTGNPTLATDSLNLFMKYHILYDAKYQADIIVSTAHTTLAPLEVLTSKLDGQTVLMNDDIFNNVHEIGFSLVRDKSDQTASNGVLHEASAHFGIKVRYPYPVYWDVCDVPEIRKMTSVYKKTNYPFSRAEIPGLANSIRFSSLPSEGSLQYLYGSAQGSSSASYNRDVLQTPIGTTSRPVWVEFHTPLLVRGRYKLWCGYYVQAASSGVSEAQAFISSEAGETPVPLSNSRLLSFTVKRPGSAPDVEEAIGWKIYMETTSGTQSARLLGIVDIPQTGRYWLRLQAVNGSQNTNNIDMLQFIPVNMDQQYPKFKPDGTPIPRP</sequence>
<gene>
    <name evidence="2" type="ORF">C8P68_101667</name>
</gene>
<reference evidence="2 3" key="1">
    <citation type="submission" date="2018-04" db="EMBL/GenBank/DDBJ databases">
        <title>Genomic Encyclopedia of Archaeal and Bacterial Type Strains, Phase II (KMG-II): from individual species to whole genera.</title>
        <authorList>
            <person name="Goeker M."/>
        </authorList>
    </citation>
    <scope>NUCLEOTIDE SEQUENCE [LARGE SCALE GENOMIC DNA]</scope>
    <source>
        <strain evidence="2 3">DSM 26809</strain>
    </source>
</reference>
<dbReference type="InterPro" id="IPR036378">
    <property type="entry name" value="FAS1_dom_sf"/>
</dbReference>
<dbReference type="PANTHER" id="PTHR10900">
    <property type="entry name" value="PERIOSTIN-RELATED"/>
    <property type="match status" value="1"/>
</dbReference>
<dbReference type="Pfam" id="PF02469">
    <property type="entry name" value="Fasciclin"/>
    <property type="match status" value="1"/>
</dbReference>
<evidence type="ECO:0000313" key="3">
    <source>
        <dbReference type="Proteomes" id="UP000244168"/>
    </source>
</evidence>
<proteinExistence type="predicted"/>
<keyword evidence="3" id="KW-1185">Reference proteome</keyword>
<protein>
    <submittedName>
        <fullName evidence="2">Putative surface protein with fasciclin (FAS1) repeats</fullName>
    </submittedName>
</protein>
<comment type="caution">
    <text evidence="2">The sequence shown here is derived from an EMBL/GenBank/DDBJ whole genome shotgun (WGS) entry which is preliminary data.</text>
</comment>
<accession>A0A2T5JG78</accession>
<dbReference type="Proteomes" id="UP000244168">
    <property type="component" value="Unassembled WGS sequence"/>
</dbReference>
<dbReference type="InterPro" id="IPR050904">
    <property type="entry name" value="Adhesion/Biosynth-related"/>
</dbReference>
<name>A0A2T5JG78_9SPHI</name>
<feature type="domain" description="FAS1" evidence="1">
    <location>
        <begin position="180"/>
        <end position="342"/>
    </location>
</feature>
<dbReference type="PROSITE" id="PS51257">
    <property type="entry name" value="PROKAR_LIPOPROTEIN"/>
    <property type="match status" value="1"/>
</dbReference>
<evidence type="ECO:0000259" key="1">
    <source>
        <dbReference type="PROSITE" id="PS50213"/>
    </source>
</evidence>
<dbReference type="InterPro" id="IPR000782">
    <property type="entry name" value="FAS1_domain"/>
</dbReference>
<dbReference type="EMBL" id="QAOQ01000001">
    <property type="protein sequence ID" value="PTR01433.1"/>
    <property type="molecule type" value="Genomic_DNA"/>
</dbReference>